<sequence>MMMDEDEENNTITQRKRQHSSNKNNGRKNSRSLRRGCIHVEAFIAKKGRKKSSTNKHVVHDDDDDFENEFYATSKVKVELLGFRERFYEIGIKVKQPMTLLTDNVVAIKVLHGMEGTL</sequence>
<dbReference type="EMBL" id="CM047580">
    <property type="protein sequence ID" value="KAI9921363.1"/>
    <property type="molecule type" value="Genomic_DNA"/>
</dbReference>
<comment type="caution">
    <text evidence="1">The sequence shown here is derived from an EMBL/GenBank/DDBJ whole genome shotgun (WGS) entry which is preliminary data.</text>
</comment>
<gene>
    <name evidence="1" type="ORF">PsorP6_001325</name>
</gene>
<protein>
    <submittedName>
        <fullName evidence="1">Uncharacterized protein</fullName>
    </submittedName>
</protein>
<accession>A0ACC0WU14</accession>
<evidence type="ECO:0000313" key="1">
    <source>
        <dbReference type="EMBL" id="KAI9921363.1"/>
    </source>
</evidence>
<name>A0ACC0WU14_9STRA</name>
<dbReference type="Proteomes" id="UP001163321">
    <property type="component" value="Chromosome 1"/>
</dbReference>
<keyword evidence="2" id="KW-1185">Reference proteome</keyword>
<proteinExistence type="predicted"/>
<evidence type="ECO:0000313" key="2">
    <source>
        <dbReference type="Proteomes" id="UP001163321"/>
    </source>
</evidence>
<reference evidence="1 2" key="1">
    <citation type="journal article" date="2022" name="bioRxiv">
        <title>The genome of the oomycete Peronosclerospora sorghi, a cosmopolitan pathogen of maize and sorghum, is inflated with dispersed pseudogenes.</title>
        <authorList>
            <person name="Fletcher K."/>
            <person name="Martin F."/>
            <person name="Isakeit T."/>
            <person name="Cavanaugh K."/>
            <person name="Magill C."/>
            <person name="Michelmore R."/>
        </authorList>
    </citation>
    <scope>NUCLEOTIDE SEQUENCE [LARGE SCALE GENOMIC DNA]</scope>
    <source>
        <strain evidence="1">P6</strain>
    </source>
</reference>
<organism evidence="1 2">
    <name type="scientific">Peronosclerospora sorghi</name>
    <dbReference type="NCBI Taxonomy" id="230839"/>
    <lineage>
        <taxon>Eukaryota</taxon>
        <taxon>Sar</taxon>
        <taxon>Stramenopiles</taxon>
        <taxon>Oomycota</taxon>
        <taxon>Peronosporomycetes</taxon>
        <taxon>Peronosporales</taxon>
        <taxon>Peronosporaceae</taxon>
        <taxon>Peronosclerospora</taxon>
    </lineage>
</organism>